<dbReference type="PATRIC" id="fig|1348663.4.peg.4204"/>
<dbReference type="GO" id="GO:0005992">
    <property type="term" value="P:trehalose biosynthetic process"/>
    <property type="evidence" value="ECO:0007669"/>
    <property type="project" value="InterPro"/>
</dbReference>
<dbReference type="HOGENOM" id="CLU_739229_0_0_11"/>
<dbReference type="eggNOG" id="COG0380">
    <property type="taxonomic scope" value="Bacteria"/>
</dbReference>
<feature type="compositionally biased region" description="Basic residues" evidence="2">
    <location>
        <begin position="15"/>
        <end position="49"/>
    </location>
</feature>
<evidence type="ECO:0000313" key="3">
    <source>
        <dbReference type="EMBL" id="KDN83713.1"/>
    </source>
</evidence>
<comment type="similarity">
    <text evidence="1">Belongs to the glycosyltransferase 20 family.</text>
</comment>
<gene>
    <name evidence="3" type="ORF">KCH_43620</name>
</gene>
<dbReference type="AlphaFoldDB" id="A0A066YQB7"/>
<reference evidence="3 4" key="1">
    <citation type="submission" date="2014-05" db="EMBL/GenBank/DDBJ databases">
        <title>Draft Genome Sequence of Kitasatospora cheerisanensis KCTC 2395.</title>
        <authorList>
            <person name="Nam D.H."/>
        </authorList>
    </citation>
    <scope>NUCLEOTIDE SEQUENCE [LARGE SCALE GENOMIC DNA]</scope>
    <source>
        <strain evidence="3 4">KCTC 2395</strain>
    </source>
</reference>
<dbReference type="GO" id="GO:0004805">
    <property type="term" value="F:trehalose-phosphatase activity"/>
    <property type="evidence" value="ECO:0007669"/>
    <property type="project" value="TreeGrafter"/>
</dbReference>
<dbReference type="Pfam" id="PF00982">
    <property type="entry name" value="Glyco_transf_20"/>
    <property type="match status" value="1"/>
</dbReference>
<dbReference type="EMBL" id="JNBY01000094">
    <property type="protein sequence ID" value="KDN83713.1"/>
    <property type="molecule type" value="Genomic_DNA"/>
</dbReference>
<dbReference type="Gene3D" id="3.40.50.2000">
    <property type="entry name" value="Glycogen Phosphorylase B"/>
    <property type="match status" value="2"/>
</dbReference>
<feature type="region of interest" description="Disordered" evidence="2">
    <location>
        <begin position="1"/>
        <end position="58"/>
    </location>
</feature>
<organism evidence="3 4">
    <name type="scientific">Kitasatospora cheerisanensis KCTC 2395</name>
    <dbReference type="NCBI Taxonomy" id="1348663"/>
    <lineage>
        <taxon>Bacteria</taxon>
        <taxon>Bacillati</taxon>
        <taxon>Actinomycetota</taxon>
        <taxon>Actinomycetes</taxon>
        <taxon>Kitasatosporales</taxon>
        <taxon>Streptomycetaceae</taxon>
        <taxon>Kitasatospora</taxon>
    </lineage>
</organism>
<accession>A0A066YQB7</accession>
<protein>
    <submittedName>
        <fullName evidence="3">Alpha,alpha-trehalose-phosphate synthase</fullName>
    </submittedName>
</protein>
<dbReference type="Proteomes" id="UP000027178">
    <property type="component" value="Unassembled WGS sequence"/>
</dbReference>
<sequence>MVRPPPAVPDPGAARLRRGLPHRVGRLPRLQHRLRRGPRRRGRPRRRRPGAGLPPVAGPALLRELRPDLRIGHFSHTPWAPPDYYRLLPDDVAADVLEGILGADRAAFLTRRWALAFADCCEAVLGAEVDREALTVTHAGRTTRLGVHGLGADADFLRERAHRPDVDERLAALREAVGDRRTVVRVDRTELSKNIVRGLLAYRHLLRTRPEWLDKVVHIAFAYPSRTDLAEYREYTAAVQRIAEEINAEFATPDWQPVLLHVNDDFPRSLAAYRLADVALVNPIRDGMNLVAKEVPVVSDHGCALVLSREAGAHEELAEDAITVNPFDVVATADALARALAMPPAERADRNKRLAAAATALPPQQWFLDQLDAL</sequence>
<dbReference type="PANTHER" id="PTHR10788">
    <property type="entry name" value="TREHALOSE-6-PHOSPHATE SYNTHASE"/>
    <property type="match status" value="1"/>
</dbReference>
<evidence type="ECO:0000256" key="2">
    <source>
        <dbReference type="SAM" id="MobiDB-lite"/>
    </source>
</evidence>
<dbReference type="InterPro" id="IPR001830">
    <property type="entry name" value="Glyco_trans_20"/>
</dbReference>
<dbReference type="GO" id="GO:0005829">
    <property type="term" value="C:cytosol"/>
    <property type="evidence" value="ECO:0007669"/>
    <property type="project" value="TreeGrafter"/>
</dbReference>
<keyword evidence="4" id="KW-1185">Reference proteome</keyword>
<dbReference type="PANTHER" id="PTHR10788:SF106">
    <property type="entry name" value="BCDNA.GH08860"/>
    <property type="match status" value="1"/>
</dbReference>
<dbReference type="SUPFAM" id="SSF53756">
    <property type="entry name" value="UDP-Glycosyltransferase/glycogen phosphorylase"/>
    <property type="match status" value="1"/>
</dbReference>
<evidence type="ECO:0000256" key="1">
    <source>
        <dbReference type="ARBA" id="ARBA00008799"/>
    </source>
</evidence>
<dbReference type="GO" id="GO:0003825">
    <property type="term" value="F:alpha,alpha-trehalose-phosphate synthase (UDP-forming) activity"/>
    <property type="evidence" value="ECO:0007669"/>
    <property type="project" value="TreeGrafter"/>
</dbReference>
<comment type="caution">
    <text evidence="3">The sequence shown here is derived from an EMBL/GenBank/DDBJ whole genome shotgun (WGS) entry which is preliminary data.</text>
</comment>
<proteinExistence type="inferred from homology"/>
<evidence type="ECO:0000313" key="4">
    <source>
        <dbReference type="Proteomes" id="UP000027178"/>
    </source>
</evidence>
<name>A0A066YQB7_9ACTN</name>